<evidence type="ECO:0000313" key="3">
    <source>
        <dbReference type="EMBL" id="QEC57543.1"/>
    </source>
</evidence>
<dbReference type="InterPro" id="IPR026444">
    <property type="entry name" value="Secre_tail"/>
</dbReference>
<reference evidence="3 4" key="1">
    <citation type="journal article" date="2015" name="Int. J. Syst. Evol. Microbiol.">
        <title>Flavisolibacter ginsenosidimutans sp. nov., with ginsenoside-converting activity isolated from soil used for cultivating ginseng.</title>
        <authorList>
            <person name="Zhao Y."/>
            <person name="Liu Q."/>
            <person name="Kang M.S."/>
            <person name="Jin F."/>
            <person name="Yu H."/>
            <person name="Im W.T."/>
        </authorList>
    </citation>
    <scope>NUCLEOTIDE SEQUENCE [LARGE SCALE GENOMIC DNA]</scope>
    <source>
        <strain evidence="3 4">Gsoil 636</strain>
    </source>
</reference>
<evidence type="ECO:0000259" key="2">
    <source>
        <dbReference type="Pfam" id="PF18962"/>
    </source>
</evidence>
<dbReference type="RefSeq" id="WP_146789979.1">
    <property type="nucleotide sequence ID" value="NZ_BAABIO010000003.1"/>
</dbReference>
<dbReference type="KEGG" id="fgg:FSB75_17085"/>
<dbReference type="Proteomes" id="UP000321204">
    <property type="component" value="Chromosome"/>
</dbReference>
<feature type="domain" description="Secretion system C-terminal sorting" evidence="2">
    <location>
        <begin position="302"/>
        <end position="364"/>
    </location>
</feature>
<dbReference type="OrthoDB" id="9805017at2"/>
<dbReference type="NCBIfam" id="TIGR04183">
    <property type="entry name" value="Por_Secre_tail"/>
    <property type="match status" value="1"/>
</dbReference>
<dbReference type="AlphaFoldDB" id="A0A5B8ULT5"/>
<feature type="chain" id="PRO_5023111276" evidence="1">
    <location>
        <begin position="23"/>
        <end position="368"/>
    </location>
</feature>
<protein>
    <submittedName>
        <fullName evidence="3">T9SS type A sorting domain-containing protein</fullName>
    </submittedName>
</protein>
<accession>A0A5B8ULT5</accession>
<evidence type="ECO:0000256" key="1">
    <source>
        <dbReference type="SAM" id="SignalP"/>
    </source>
</evidence>
<keyword evidence="1" id="KW-0732">Signal</keyword>
<name>A0A5B8ULT5_9BACT</name>
<organism evidence="3 4">
    <name type="scientific">Flavisolibacter ginsenosidimutans</name>
    <dbReference type="NCBI Taxonomy" id="661481"/>
    <lineage>
        <taxon>Bacteria</taxon>
        <taxon>Pseudomonadati</taxon>
        <taxon>Bacteroidota</taxon>
        <taxon>Chitinophagia</taxon>
        <taxon>Chitinophagales</taxon>
        <taxon>Chitinophagaceae</taxon>
        <taxon>Flavisolibacter</taxon>
    </lineage>
</organism>
<dbReference type="EMBL" id="CP042433">
    <property type="protein sequence ID" value="QEC57543.1"/>
    <property type="molecule type" value="Genomic_DNA"/>
</dbReference>
<gene>
    <name evidence="3" type="ORF">FSB75_17085</name>
</gene>
<sequence>MKKTLLLFFVNLVLLTGFTRVAAQTLSSGPTLSFSNVTGFGDNIAQDGEGGSVAISDIDIQVMPISNSGAKLTADPLEYHDMADWNVPPMITYGGTNSFYGWTIKSGNGAEFSLVSFDFNDWGEWSGNLFTVQAFRNGSSLGSVSFAGNMDNNMVHLANPGVLSSIFQNVDEVRVYKQGGANSWVGINSIKVSSPVASLPVTWLNFTARGESNGVLLNWSTAREQNTRDFEIQHGDGRGWDRVATVHAAVNSGDVEHYSYLHNTVAHGVHYYRILQRDVDGKESYSKVIAVDFSGAQNRLSVYPNPIANGQITVEVEKEEKARLFTATGKLVLERQLLPGVQQLQLPFLQKGFYFLKAGEKTERIMVQ</sequence>
<proteinExistence type="predicted"/>
<evidence type="ECO:0000313" key="4">
    <source>
        <dbReference type="Proteomes" id="UP000321204"/>
    </source>
</evidence>
<feature type="signal peptide" evidence="1">
    <location>
        <begin position="1"/>
        <end position="22"/>
    </location>
</feature>
<keyword evidence="4" id="KW-1185">Reference proteome</keyword>
<dbReference type="Pfam" id="PF18962">
    <property type="entry name" value="Por_Secre_tail"/>
    <property type="match status" value="1"/>
</dbReference>